<feature type="compositionally biased region" description="Low complexity" evidence="1">
    <location>
        <begin position="294"/>
        <end position="314"/>
    </location>
</feature>
<evidence type="ECO:0000313" key="3">
    <source>
        <dbReference type="Proteomes" id="UP000292346"/>
    </source>
</evidence>
<feature type="region of interest" description="Disordered" evidence="1">
    <location>
        <begin position="289"/>
        <end position="317"/>
    </location>
</feature>
<dbReference type="RefSeq" id="WP_131340374.1">
    <property type="nucleotide sequence ID" value="NZ_SJJZ01000002.1"/>
</dbReference>
<comment type="caution">
    <text evidence="2">The sequence shown here is derived from an EMBL/GenBank/DDBJ whole genome shotgun (WGS) entry which is preliminary data.</text>
</comment>
<protein>
    <submittedName>
        <fullName evidence="2">Uncharacterized protein</fullName>
    </submittedName>
</protein>
<dbReference type="AlphaFoldDB" id="A0A4R0HCE1"/>
<dbReference type="OrthoDB" id="3804919at2"/>
<keyword evidence="3" id="KW-1185">Reference proteome</keyword>
<evidence type="ECO:0000313" key="2">
    <source>
        <dbReference type="EMBL" id="TCC08697.1"/>
    </source>
</evidence>
<proteinExistence type="predicted"/>
<name>A0A4R0HCE1_9ACTN</name>
<organism evidence="2 3">
    <name type="scientific">Kribbella soli</name>
    <dbReference type="NCBI Taxonomy" id="1124743"/>
    <lineage>
        <taxon>Bacteria</taxon>
        <taxon>Bacillati</taxon>
        <taxon>Actinomycetota</taxon>
        <taxon>Actinomycetes</taxon>
        <taxon>Propionibacteriales</taxon>
        <taxon>Kribbellaceae</taxon>
        <taxon>Kribbella</taxon>
    </lineage>
</organism>
<gene>
    <name evidence="2" type="ORF">E0H45_22885</name>
</gene>
<sequence length="396" mass="43325">MDATLLDAEADAAVLRVYRQVFAVLAREAGAMIVDPDLLDADQAILDAFAEAGSDGLTVEQATLACRAYPHDVIVRRFDVLRQYGAITKLVDRPNELRHRAAFAPYVMLMFLRRMSVQGGQGELHQLLTLEAHSVSDPQATADDGKDSIGRLTKVFRLLGNELAILVSTSTTAQLRENAQLAWGNERLIEQAEKVHRLVLDRWPELHRDCTSLRMALAAYADAVQLAAGRLVERAGTTRALGLLPIETWLTFSRSSEPDTLAAVLDGLLFDAAAPDFSAQTMVEAVETGRRSGTARMAPPRPTADADAPESAAATDREDLRAEAERVLAGRPSVDIVEVIDQAGDWITARRVLAELTAAHLHDELDFELVWSDGMRIDPTAGTPWATEGVFRRVTR</sequence>
<evidence type="ECO:0000256" key="1">
    <source>
        <dbReference type="SAM" id="MobiDB-lite"/>
    </source>
</evidence>
<accession>A0A4R0HCE1</accession>
<dbReference type="EMBL" id="SJJZ01000002">
    <property type="protein sequence ID" value="TCC08697.1"/>
    <property type="molecule type" value="Genomic_DNA"/>
</dbReference>
<reference evidence="2 3" key="1">
    <citation type="submission" date="2019-02" db="EMBL/GenBank/DDBJ databases">
        <title>Kribbella capetownensis sp. nov. and Kribbella speibonae sp. nov., isolated from soil.</title>
        <authorList>
            <person name="Curtis S.M."/>
            <person name="Norton I."/>
            <person name="Everest G.J."/>
            <person name="Meyers P.R."/>
        </authorList>
    </citation>
    <scope>NUCLEOTIDE SEQUENCE [LARGE SCALE GENOMIC DNA]</scope>
    <source>
        <strain evidence="2 3">KCTC 29219</strain>
    </source>
</reference>
<dbReference type="Proteomes" id="UP000292346">
    <property type="component" value="Unassembled WGS sequence"/>
</dbReference>